<evidence type="ECO:0000256" key="1">
    <source>
        <dbReference type="SAM" id="MobiDB-lite"/>
    </source>
</evidence>
<proteinExistence type="predicted"/>
<dbReference type="EMBL" id="VBQZ03000105">
    <property type="protein sequence ID" value="MXQ94084.1"/>
    <property type="molecule type" value="Genomic_DNA"/>
</dbReference>
<protein>
    <submittedName>
        <fullName evidence="2">Uncharacterized protein</fullName>
    </submittedName>
</protein>
<dbReference type="AlphaFoldDB" id="A0A6B0S1D0"/>
<accession>A0A6B0S1D0</accession>
<dbReference type="Proteomes" id="UP000322234">
    <property type="component" value="Unassembled WGS sequence"/>
</dbReference>
<comment type="caution">
    <text evidence="2">The sequence shown here is derived from an EMBL/GenBank/DDBJ whole genome shotgun (WGS) entry which is preliminary data.</text>
</comment>
<evidence type="ECO:0000313" key="2">
    <source>
        <dbReference type="EMBL" id="MXQ94084.1"/>
    </source>
</evidence>
<organism evidence="2 3">
    <name type="scientific">Bos mutus</name>
    <name type="common">wild yak</name>
    <dbReference type="NCBI Taxonomy" id="72004"/>
    <lineage>
        <taxon>Eukaryota</taxon>
        <taxon>Metazoa</taxon>
        <taxon>Chordata</taxon>
        <taxon>Craniata</taxon>
        <taxon>Vertebrata</taxon>
        <taxon>Euteleostomi</taxon>
        <taxon>Mammalia</taxon>
        <taxon>Eutheria</taxon>
        <taxon>Laurasiatheria</taxon>
        <taxon>Artiodactyla</taxon>
        <taxon>Ruminantia</taxon>
        <taxon>Pecora</taxon>
        <taxon>Bovidae</taxon>
        <taxon>Bovinae</taxon>
        <taxon>Bos</taxon>
    </lineage>
</organism>
<name>A0A6B0S1D0_9CETA</name>
<reference evidence="2" key="1">
    <citation type="submission" date="2019-10" db="EMBL/GenBank/DDBJ databases">
        <title>The sequence and de novo assembly of the wild yak genome.</title>
        <authorList>
            <person name="Liu Y."/>
        </authorList>
    </citation>
    <scope>NUCLEOTIDE SEQUENCE [LARGE SCALE GENOMIC DNA]</scope>
    <source>
        <strain evidence="2">WY2019</strain>
    </source>
</reference>
<feature type="compositionally biased region" description="Polar residues" evidence="1">
    <location>
        <begin position="69"/>
        <end position="94"/>
    </location>
</feature>
<evidence type="ECO:0000313" key="3">
    <source>
        <dbReference type="Proteomes" id="UP000322234"/>
    </source>
</evidence>
<sequence>MYTAASGAFLRHTDYVVSSFMVSADPEVQCSSPPVYQQPSSSGHLSLQETPPVLKCRMPGIGKPLPLLSNRQPTWSSPRCSPKTGTMSECGTVPSTASPILGRCKGQNSGISSL</sequence>
<feature type="region of interest" description="Disordered" evidence="1">
    <location>
        <begin position="64"/>
        <end position="94"/>
    </location>
</feature>
<gene>
    <name evidence="2" type="ORF">E5288_WYG008456</name>
</gene>
<keyword evidence="3" id="KW-1185">Reference proteome</keyword>